<feature type="region of interest" description="Disordered" evidence="1">
    <location>
        <begin position="176"/>
        <end position="200"/>
    </location>
</feature>
<evidence type="ECO:0000313" key="4">
    <source>
        <dbReference type="Proteomes" id="UP000799437"/>
    </source>
</evidence>
<dbReference type="AlphaFoldDB" id="A0A6A6WKM7"/>
<dbReference type="EMBL" id="ML996565">
    <property type="protein sequence ID" value="KAF2762711.1"/>
    <property type="molecule type" value="Genomic_DNA"/>
</dbReference>
<sequence>MSIGIPHPTGPPFSSKPGNNYSATYSVRSRVHTAAYDIFSRHGNQFSHRQLSYSHSAAPRIRISDTFRSVIPHRITSYQHTKFASGSCPAVPLGQNIKNKHTSTLVINPPLGPNHTHTPRGSRSLQKPAIIPQLSCICNISSPRSTTHPTLFSSQHNMPPLALALAAILSDYHHHNHYNHHNDHPPHQPATANPWPSHPPHSTHLPAAPWALVHLNLFLALWVVYLGAWLAWLYWRGLLKGVGDVLGLEVLGGTANRFSRSRGERGEIAYAANAVAEDQDESGDEDVEEEDEAAL</sequence>
<dbReference type="Proteomes" id="UP000799437">
    <property type="component" value="Unassembled WGS sequence"/>
</dbReference>
<feature type="compositionally biased region" description="Acidic residues" evidence="1">
    <location>
        <begin position="277"/>
        <end position="295"/>
    </location>
</feature>
<keyword evidence="4" id="KW-1185">Reference proteome</keyword>
<feature type="region of interest" description="Disordered" evidence="1">
    <location>
        <begin position="272"/>
        <end position="295"/>
    </location>
</feature>
<dbReference type="GeneID" id="54480000"/>
<gene>
    <name evidence="3" type="ORF">EJ05DRAFT_10242</name>
</gene>
<keyword evidence="2" id="KW-1133">Transmembrane helix</keyword>
<organism evidence="3 4">
    <name type="scientific">Pseudovirgaria hyperparasitica</name>
    <dbReference type="NCBI Taxonomy" id="470096"/>
    <lineage>
        <taxon>Eukaryota</taxon>
        <taxon>Fungi</taxon>
        <taxon>Dikarya</taxon>
        <taxon>Ascomycota</taxon>
        <taxon>Pezizomycotina</taxon>
        <taxon>Dothideomycetes</taxon>
        <taxon>Dothideomycetes incertae sedis</taxon>
        <taxon>Acrospermales</taxon>
        <taxon>Acrospermaceae</taxon>
        <taxon>Pseudovirgaria</taxon>
    </lineage>
</organism>
<keyword evidence="2" id="KW-0472">Membrane</keyword>
<reference evidence="3" key="1">
    <citation type="journal article" date="2020" name="Stud. Mycol.">
        <title>101 Dothideomycetes genomes: a test case for predicting lifestyles and emergence of pathogens.</title>
        <authorList>
            <person name="Haridas S."/>
            <person name="Albert R."/>
            <person name="Binder M."/>
            <person name="Bloem J."/>
            <person name="Labutti K."/>
            <person name="Salamov A."/>
            <person name="Andreopoulos B."/>
            <person name="Baker S."/>
            <person name="Barry K."/>
            <person name="Bills G."/>
            <person name="Bluhm B."/>
            <person name="Cannon C."/>
            <person name="Castanera R."/>
            <person name="Culley D."/>
            <person name="Daum C."/>
            <person name="Ezra D."/>
            <person name="Gonzalez J."/>
            <person name="Henrissat B."/>
            <person name="Kuo A."/>
            <person name="Liang C."/>
            <person name="Lipzen A."/>
            <person name="Lutzoni F."/>
            <person name="Magnuson J."/>
            <person name="Mondo S."/>
            <person name="Nolan M."/>
            <person name="Ohm R."/>
            <person name="Pangilinan J."/>
            <person name="Park H.-J."/>
            <person name="Ramirez L."/>
            <person name="Alfaro M."/>
            <person name="Sun H."/>
            <person name="Tritt A."/>
            <person name="Yoshinaga Y."/>
            <person name="Zwiers L.-H."/>
            <person name="Turgeon B."/>
            <person name="Goodwin S."/>
            <person name="Spatafora J."/>
            <person name="Crous P."/>
            <person name="Grigoriev I."/>
        </authorList>
    </citation>
    <scope>NUCLEOTIDE SEQUENCE</scope>
    <source>
        <strain evidence="3">CBS 121739</strain>
    </source>
</reference>
<evidence type="ECO:0000256" key="1">
    <source>
        <dbReference type="SAM" id="MobiDB-lite"/>
    </source>
</evidence>
<evidence type="ECO:0000313" key="3">
    <source>
        <dbReference type="EMBL" id="KAF2762711.1"/>
    </source>
</evidence>
<name>A0A6A6WKM7_9PEZI</name>
<dbReference type="RefSeq" id="XP_033605162.1">
    <property type="nucleotide sequence ID" value="XM_033738946.1"/>
</dbReference>
<feature type="transmembrane region" description="Helical" evidence="2">
    <location>
        <begin position="210"/>
        <end position="235"/>
    </location>
</feature>
<evidence type="ECO:0000256" key="2">
    <source>
        <dbReference type="SAM" id="Phobius"/>
    </source>
</evidence>
<accession>A0A6A6WKM7</accession>
<proteinExistence type="predicted"/>
<keyword evidence="2" id="KW-0812">Transmembrane</keyword>
<protein>
    <submittedName>
        <fullName evidence="3">Uncharacterized protein</fullName>
    </submittedName>
</protein>